<accession>A0A5C8Z8D1</accession>
<evidence type="ECO:0000256" key="4">
    <source>
        <dbReference type="ARBA" id="ARBA00022475"/>
    </source>
</evidence>
<evidence type="ECO:0000313" key="11">
    <source>
        <dbReference type="Proteomes" id="UP000321764"/>
    </source>
</evidence>
<evidence type="ECO:0000256" key="2">
    <source>
        <dbReference type="ARBA" id="ARBA00008899"/>
    </source>
</evidence>
<comment type="function">
    <text evidence="1">May be involved in the biogenesis of curli organelles.</text>
</comment>
<keyword evidence="4" id="KW-1003">Cell membrane</keyword>
<sequence>MKLQLISLTIVSALLAGCATGPVTHSQIESPYSEAEQLAAQSAVNASSDQLALKRKIAVARLSNETTYGKGLLSGSDGSDSAEKISDMFIQSLTNSGNYLIFERRDIELLESEAQFSGLDQDFVGVDTLVIGSLTEFGRSTTGTSGFFSSTKKQQATATIALRLVDVASGQVIHSLRGSGIASTETQSTLGFGSVASYDGSINDRAIGTAVNAAVGKLDQYMLQKPWSADVLDIDDGLIFISGGQSQGLFEGLKLAIYTKGKQVKSATAGTTITLPGQQIATAEVIQLFGDTELTEGAILRPLTGNINGLNPADLRVIEGD</sequence>
<evidence type="ECO:0000256" key="1">
    <source>
        <dbReference type="ARBA" id="ARBA00003989"/>
    </source>
</evidence>
<evidence type="ECO:0000256" key="5">
    <source>
        <dbReference type="ARBA" id="ARBA00022729"/>
    </source>
</evidence>
<protein>
    <recommendedName>
        <fullName evidence="3">Curli production assembly/transport component CsgG</fullName>
    </recommendedName>
</protein>
<feature type="chain" id="PRO_5022769982" description="Curli production assembly/transport component CsgG" evidence="9">
    <location>
        <begin position="22"/>
        <end position="321"/>
    </location>
</feature>
<dbReference type="RefSeq" id="WP_147713773.1">
    <property type="nucleotide sequence ID" value="NZ_VKAD01000001.1"/>
</dbReference>
<dbReference type="PROSITE" id="PS51257">
    <property type="entry name" value="PROKAR_LIPOPROTEIN"/>
    <property type="match status" value="1"/>
</dbReference>
<dbReference type="PANTHER" id="PTHR41164">
    <property type="entry name" value="CURLI PRODUCTION ASSEMBLY/TRANSPORT COMPONENT CSGG"/>
    <property type="match status" value="1"/>
</dbReference>
<keyword evidence="6" id="KW-0472">Membrane</keyword>
<organism evidence="10 11">
    <name type="scientific">Reinekea thalattae</name>
    <dbReference type="NCBI Taxonomy" id="2593301"/>
    <lineage>
        <taxon>Bacteria</taxon>
        <taxon>Pseudomonadati</taxon>
        <taxon>Pseudomonadota</taxon>
        <taxon>Gammaproteobacteria</taxon>
        <taxon>Oceanospirillales</taxon>
        <taxon>Saccharospirillaceae</taxon>
        <taxon>Reinekea</taxon>
    </lineage>
</organism>
<gene>
    <name evidence="10" type="ORF">FME95_07510</name>
</gene>
<dbReference type="GO" id="GO:0030288">
    <property type="term" value="C:outer membrane-bounded periplasmic space"/>
    <property type="evidence" value="ECO:0007669"/>
    <property type="project" value="InterPro"/>
</dbReference>
<dbReference type="EMBL" id="VKAD01000001">
    <property type="protein sequence ID" value="TXR54375.1"/>
    <property type="molecule type" value="Genomic_DNA"/>
</dbReference>
<keyword evidence="5 9" id="KW-0732">Signal</keyword>
<keyword evidence="7" id="KW-0564">Palmitate</keyword>
<name>A0A5C8Z8D1_9GAMM</name>
<dbReference type="OrthoDB" id="9793163at2"/>
<proteinExistence type="inferred from homology"/>
<evidence type="ECO:0000313" key="10">
    <source>
        <dbReference type="EMBL" id="TXR54375.1"/>
    </source>
</evidence>
<evidence type="ECO:0000256" key="6">
    <source>
        <dbReference type="ARBA" id="ARBA00023136"/>
    </source>
</evidence>
<keyword evidence="8" id="KW-0449">Lipoprotein</keyword>
<evidence type="ECO:0000256" key="8">
    <source>
        <dbReference type="ARBA" id="ARBA00023288"/>
    </source>
</evidence>
<dbReference type="AlphaFoldDB" id="A0A5C8Z8D1"/>
<dbReference type="Pfam" id="PF03783">
    <property type="entry name" value="CsgG"/>
    <property type="match status" value="1"/>
</dbReference>
<feature type="signal peptide" evidence="9">
    <location>
        <begin position="1"/>
        <end position="21"/>
    </location>
</feature>
<dbReference type="InterPro" id="IPR005534">
    <property type="entry name" value="Curli_assmbl/transp-comp_CsgG"/>
</dbReference>
<dbReference type="PANTHER" id="PTHR41164:SF1">
    <property type="entry name" value="CURLI PRODUCTION ASSEMBLY_TRANSPORT COMPONENT CSGG"/>
    <property type="match status" value="1"/>
</dbReference>
<comment type="caution">
    <text evidence="10">The sequence shown here is derived from an EMBL/GenBank/DDBJ whole genome shotgun (WGS) entry which is preliminary data.</text>
</comment>
<dbReference type="Gene3D" id="3.40.50.10610">
    <property type="entry name" value="ABC-type transport auxiliary lipoprotein component"/>
    <property type="match status" value="1"/>
</dbReference>
<evidence type="ECO:0000256" key="7">
    <source>
        <dbReference type="ARBA" id="ARBA00023139"/>
    </source>
</evidence>
<reference evidence="10 11" key="1">
    <citation type="submission" date="2019-07" db="EMBL/GenBank/DDBJ databases">
        <title>Reinekea sp. strain SSH23 genome sequencing and assembly.</title>
        <authorList>
            <person name="Kim I."/>
        </authorList>
    </citation>
    <scope>NUCLEOTIDE SEQUENCE [LARGE SCALE GENOMIC DNA]</scope>
    <source>
        <strain evidence="10 11">SSH23</strain>
    </source>
</reference>
<dbReference type="Proteomes" id="UP000321764">
    <property type="component" value="Unassembled WGS sequence"/>
</dbReference>
<evidence type="ECO:0000256" key="9">
    <source>
        <dbReference type="SAM" id="SignalP"/>
    </source>
</evidence>
<comment type="similarity">
    <text evidence="2">Belongs to the CsgG family.</text>
</comment>
<evidence type="ECO:0000256" key="3">
    <source>
        <dbReference type="ARBA" id="ARBA00014028"/>
    </source>
</evidence>
<keyword evidence="11" id="KW-1185">Reference proteome</keyword>